<dbReference type="Gene3D" id="2.120.10.30">
    <property type="entry name" value="TolB, C-terminal domain"/>
    <property type="match status" value="1"/>
</dbReference>
<dbReference type="Proteomes" id="UP000091926">
    <property type="component" value="Chromosome"/>
</dbReference>
<dbReference type="SUPFAM" id="SSF63829">
    <property type="entry name" value="Calcium-dependent phosphotriesterase"/>
    <property type="match status" value="1"/>
</dbReference>
<gene>
    <name evidence="2" type="ORF">BAU07_22900</name>
</gene>
<keyword evidence="3" id="KW-1185">Reference proteome</keyword>
<dbReference type="OrthoDB" id="241638at2"/>
<evidence type="ECO:0000259" key="1">
    <source>
        <dbReference type="Pfam" id="PF08450"/>
    </source>
</evidence>
<feature type="domain" description="SMP-30/Gluconolactonase/LRE-like region" evidence="1">
    <location>
        <begin position="63"/>
        <end position="303"/>
    </location>
</feature>
<evidence type="ECO:0000313" key="3">
    <source>
        <dbReference type="Proteomes" id="UP000091926"/>
    </source>
</evidence>
<dbReference type="PANTHER" id="PTHR47572">
    <property type="entry name" value="LIPOPROTEIN-RELATED"/>
    <property type="match status" value="1"/>
</dbReference>
<dbReference type="STRING" id="463014.BAU07_22900"/>
<name>A0A193GJ20_9BORD</name>
<dbReference type="KEGG" id="bfz:BAU07_22900"/>
<dbReference type="Pfam" id="PF08450">
    <property type="entry name" value="SGL"/>
    <property type="match status" value="1"/>
</dbReference>
<dbReference type="AlphaFoldDB" id="A0A193GJ20"/>
<dbReference type="InterPro" id="IPR051262">
    <property type="entry name" value="SMP-30/CGR1_Lactonase"/>
</dbReference>
<dbReference type="PANTHER" id="PTHR47572:SF5">
    <property type="entry name" value="BLR2277 PROTEIN"/>
    <property type="match status" value="1"/>
</dbReference>
<proteinExistence type="predicted"/>
<accession>A0A193GJ20</accession>
<dbReference type="EMBL" id="CP016172">
    <property type="protein sequence ID" value="ANN79583.1"/>
    <property type="molecule type" value="Genomic_DNA"/>
</dbReference>
<organism evidence="2 3">
    <name type="scientific">Bordetella flabilis</name>
    <dbReference type="NCBI Taxonomy" id="463014"/>
    <lineage>
        <taxon>Bacteria</taxon>
        <taxon>Pseudomonadati</taxon>
        <taxon>Pseudomonadota</taxon>
        <taxon>Betaproteobacteria</taxon>
        <taxon>Burkholderiales</taxon>
        <taxon>Alcaligenaceae</taxon>
        <taxon>Bordetella</taxon>
    </lineage>
</organism>
<sequence>MERGLAPGGAAFAAIPWGQPRQSTNESRFMMRIVSMLAVLLALLQAPALAVPVASVVTTGLRFPEGTVFVGNTLYFVDYAASAVYRLDDDLPVRIWQQGGCGANGLLEYHGGLLVACYDDGTLRQITLDGEAVGTVDSTAAGEHFDRPNDLAADGKGGAYFTASGGDEGTPGKVFHMPRSATHPLEVASGLQNANGIALSPDGKTLYLGESAKDRILQYRVAPDGSLSQRQVFIDLDAAGLAAAPRHTPDGIRTDKAGSVFVSLYNGGGFAILDPHATLVSEVALPGRHHSNLALSPDGREVYGTLVDDDPLQGPAGGLYRVANPLLP</sequence>
<protein>
    <recommendedName>
        <fullName evidence="1">SMP-30/Gluconolactonase/LRE-like region domain-containing protein</fullName>
    </recommendedName>
</protein>
<reference evidence="2 3" key="1">
    <citation type="submission" date="2016-06" db="EMBL/GenBank/DDBJ databases">
        <title>Complete genome sequences of Bordetella bronchialis and Bordetella flabilis.</title>
        <authorList>
            <person name="LiPuma J.J."/>
            <person name="Spilker T."/>
        </authorList>
    </citation>
    <scope>NUCLEOTIDE SEQUENCE [LARGE SCALE GENOMIC DNA]</scope>
    <source>
        <strain evidence="2 3">AU10664</strain>
    </source>
</reference>
<evidence type="ECO:0000313" key="2">
    <source>
        <dbReference type="EMBL" id="ANN79583.1"/>
    </source>
</evidence>
<dbReference type="InterPro" id="IPR011042">
    <property type="entry name" value="6-blade_b-propeller_TolB-like"/>
</dbReference>
<dbReference type="InterPro" id="IPR013658">
    <property type="entry name" value="SGL"/>
</dbReference>